<evidence type="ECO:0000313" key="4">
    <source>
        <dbReference type="Proteomes" id="UP000262954"/>
    </source>
</evidence>
<dbReference type="Pfam" id="PF19841">
    <property type="entry name" value="GldN"/>
    <property type="match status" value="1"/>
</dbReference>
<dbReference type="NCBIfam" id="TIGR03523">
    <property type="entry name" value="GldN"/>
    <property type="match status" value="1"/>
</dbReference>
<dbReference type="EMBL" id="DNWC01000094">
    <property type="protein sequence ID" value="HBJ08810.1"/>
    <property type="molecule type" value="Genomic_DNA"/>
</dbReference>
<keyword evidence="2" id="KW-0732">Signal</keyword>
<gene>
    <name evidence="3" type="ORF">DDY73_07360</name>
</gene>
<feature type="region of interest" description="Disordered" evidence="1">
    <location>
        <begin position="297"/>
        <end position="373"/>
    </location>
</feature>
<organism evidence="3 4">
    <name type="scientific">Coprobacter fastidiosus</name>
    <dbReference type="NCBI Taxonomy" id="1099853"/>
    <lineage>
        <taxon>Bacteria</taxon>
        <taxon>Pseudomonadati</taxon>
        <taxon>Bacteroidota</taxon>
        <taxon>Bacteroidia</taxon>
        <taxon>Bacteroidales</taxon>
        <taxon>Barnesiellaceae</taxon>
        <taxon>Coprobacter</taxon>
    </lineage>
</organism>
<dbReference type="AlphaFoldDB" id="A0A354M2S1"/>
<evidence type="ECO:0000256" key="1">
    <source>
        <dbReference type="SAM" id="MobiDB-lite"/>
    </source>
</evidence>
<dbReference type="RefSeq" id="WP_294177809.1">
    <property type="nucleotide sequence ID" value="NZ_CAUAJF010000026.1"/>
</dbReference>
<reference evidence="3 4" key="1">
    <citation type="journal article" date="2018" name="Nat. Biotechnol.">
        <title>A standardized bacterial taxonomy based on genome phylogeny substantially revises the tree of life.</title>
        <authorList>
            <person name="Parks D.H."/>
            <person name="Chuvochina M."/>
            <person name="Waite D.W."/>
            <person name="Rinke C."/>
            <person name="Skarshewski A."/>
            <person name="Chaumeil P.A."/>
            <person name="Hugenholtz P."/>
        </authorList>
    </citation>
    <scope>NUCLEOTIDE SEQUENCE [LARGE SCALE GENOMIC DNA]</scope>
    <source>
        <strain evidence="3">UBA11482</strain>
    </source>
</reference>
<feature type="chain" id="PRO_5016990331" evidence="2">
    <location>
        <begin position="24"/>
        <end position="373"/>
    </location>
</feature>
<comment type="caution">
    <text evidence="3">The sequence shown here is derived from an EMBL/GenBank/DDBJ whole genome shotgun (WGS) entry which is preliminary data.</text>
</comment>
<name>A0A354M2S1_9BACT</name>
<accession>A0A354M2S1</accession>
<sequence>MKITVKGVIPVLCLFMAMPLLRAQNNNSSTVRTGVVGSTNNTSSSSISVRAKSLYEKEAISPADIPWMRVIYRSLDLKDEKNMPLYYPEEPTENQENLFRLIMRLLTENKLVAYEYLDGREVFTDQYKMNLKDLLDKFHILYEEKEGRTSKSTRYIVNESDVPSNEVLSYYIREKWMFDQRNSGLVSVIEAICPILHRVGDFGGDAMTYPMFWIKYDDLRPYMAQQYILTNNENNVQNYTYDDYFKMRMFEGKIYKTTNLRNMSLMQLYDTVEKQDSARAGIEKQLQNFENSLWVKSPAPVEQASKDTDKKTATASSGQNATEKEVKSSVRSSRGTTTSRSSVKSGSSKSVKSKSSRSSSSKSAPIRSVRRTR</sequence>
<dbReference type="Proteomes" id="UP000262954">
    <property type="component" value="Unassembled WGS sequence"/>
</dbReference>
<proteinExistence type="predicted"/>
<evidence type="ECO:0000256" key="2">
    <source>
        <dbReference type="SAM" id="SignalP"/>
    </source>
</evidence>
<feature type="compositionally biased region" description="Low complexity" evidence="1">
    <location>
        <begin position="329"/>
        <end position="350"/>
    </location>
</feature>
<feature type="signal peptide" evidence="2">
    <location>
        <begin position="1"/>
        <end position="23"/>
    </location>
</feature>
<protein>
    <submittedName>
        <fullName evidence="3">Gliding motility protein GldN</fullName>
    </submittedName>
</protein>
<dbReference type="InterPro" id="IPR019847">
    <property type="entry name" value="Gliding_motility_assoc_GldN"/>
</dbReference>
<evidence type="ECO:0000313" key="3">
    <source>
        <dbReference type="EMBL" id="HBJ08810.1"/>
    </source>
</evidence>